<dbReference type="OrthoDB" id="675629at2"/>
<protein>
    <recommendedName>
        <fullName evidence="3">DUF4280 domain-containing protein</fullName>
    </recommendedName>
</protein>
<organism evidence="1 2">
    <name type="scientific">Streptomyces jumonjinensis</name>
    <dbReference type="NCBI Taxonomy" id="1945"/>
    <lineage>
        <taxon>Bacteria</taxon>
        <taxon>Bacillati</taxon>
        <taxon>Actinomycetota</taxon>
        <taxon>Actinomycetes</taxon>
        <taxon>Kitasatosporales</taxon>
        <taxon>Streptomycetaceae</taxon>
        <taxon>Streptomyces</taxon>
    </lineage>
</organism>
<accession>A0A646KF20</accession>
<name>A0A646KF20_STRJU</name>
<comment type="caution">
    <text evidence="1">The sequence shown here is derived from an EMBL/GenBank/DDBJ whole genome shotgun (WGS) entry which is preliminary data.</text>
</comment>
<gene>
    <name evidence="1" type="ORF">FF041_11400</name>
</gene>
<dbReference type="AlphaFoldDB" id="A0A646KF20"/>
<reference evidence="1 2" key="1">
    <citation type="submission" date="2019-05" db="EMBL/GenBank/DDBJ databases">
        <title>Comparative genomics and metabolomics analyses of clavulanic acid producing Streptomyces species provides insight into specialized metabolism and evolution of beta-lactam biosynthetic gene clusters.</title>
        <authorList>
            <person name="Moore M.A."/>
            <person name="Cruz-Morales P."/>
            <person name="Barona Gomez F."/>
            <person name="Kapil T."/>
        </authorList>
    </citation>
    <scope>NUCLEOTIDE SEQUENCE [LARGE SCALE GENOMIC DNA]</scope>
    <source>
        <strain evidence="1 2">NRRL 5741</strain>
    </source>
</reference>
<evidence type="ECO:0000313" key="1">
    <source>
        <dbReference type="EMBL" id="MQT00804.1"/>
    </source>
</evidence>
<evidence type="ECO:0000313" key="2">
    <source>
        <dbReference type="Proteomes" id="UP000419138"/>
    </source>
</evidence>
<sequence length="106" mass="10497">MNSGTAISCPHGGRIAAVSSAPYGVRIDGLPALTASDLFTVSGCPHTVGGVPRPCTAVHWAPEPGGVLIDGSPVLLERTAALCLSAAQAPQGPPAAVQSARGVTCR</sequence>
<proteinExistence type="predicted"/>
<dbReference type="Proteomes" id="UP000419138">
    <property type="component" value="Unassembled WGS sequence"/>
</dbReference>
<keyword evidence="2" id="KW-1185">Reference proteome</keyword>
<evidence type="ECO:0008006" key="3">
    <source>
        <dbReference type="Google" id="ProtNLM"/>
    </source>
</evidence>
<dbReference type="EMBL" id="VCLA01000095">
    <property type="protein sequence ID" value="MQT00804.1"/>
    <property type="molecule type" value="Genomic_DNA"/>
</dbReference>